<reference evidence="2" key="1">
    <citation type="journal article" date="2014" name="Front. Microbiol.">
        <title>High frequency of phylogenetically diverse reductive dehalogenase-homologous genes in deep subseafloor sedimentary metagenomes.</title>
        <authorList>
            <person name="Kawai M."/>
            <person name="Futagami T."/>
            <person name="Toyoda A."/>
            <person name="Takaki Y."/>
            <person name="Nishi S."/>
            <person name="Hori S."/>
            <person name="Arai W."/>
            <person name="Tsubouchi T."/>
            <person name="Morono Y."/>
            <person name="Uchiyama I."/>
            <person name="Ito T."/>
            <person name="Fujiyama A."/>
            <person name="Inagaki F."/>
            <person name="Takami H."/>
        </authorList>
    </citation>
    <scope>NUCLEOTIDE SEQUENCE</scope>
    <source>
        <strain evidence="2">Expedition CK06-06</strain>
    </source>
</reference>
<comment type="caution">
    <text evidence="2">The sequence shown here is derived from an EMBL/GenBank/DDBJ whole genome shotgun (WGS) entry which is preliminary data.</text>
</comment>
<proteinExistence type="inferred from homology"/>
<sequence length="275" mass="31693">GSIWPGLPLDEVPIKSITNGIHIKNWLSGEMNSLYERYLGPNWADETMDEQLWNNVEQIPDEEFWQIHQRCKEQLIVFARNRLKAQIERRGTYHTEMNHAEEILDSEALTIGFARRFAGYKRGNLLLKDPERLVKMLTDPERPIQIIFAGKAHPKDSEGKDIIRQIVNFANQHNVTRRLVFLENYDIDMARILLCGVDLWLNNPRRPMEASGTSGMKVAVNGGLNMSTLDGWWCEGYTPEGGWAIGAGQSYEDEDYRDRFESLAIYNILENEVIP</sequence>
<dbReference type="PANTHER" id="PTHR42655:SF1">
    <property type="entry name" value="GLYCOGEN PHOSPHORYLASE"/>
    <property type="match status" value="1"/>
</dbReference>
<dbReference type="Pfam" id="PF00343">
    <property type="entry name" value="Phosphorylase"/>
    <property type="match status" value="1"/>
</dbReference>
<dbReference type="PANTHER" id="PTHR42655">
    <property type="entry name" value="GLYCOGEN PHOSPHORYLASE"/>
    <property type="match status" value="1"/>
</dbReference>
<evidence type="ECO:0008006" key="3">
    <source>
        <dbReference type="Google" id="ProtNLM"/>
    </source>
</evidence>
<organism evidence="2">
    <name type="scientific">marine sediment metagenome</name>
    <dbReference type="NCBI Taxonomy" id="412755"/>
    <lineage>
        <taxon>unclassified sequences</taxon>
        <taxon>metagenomes</taxon>
        <taxon>ecological metagenomes</taxon>
    </lineage>
</organism>
<dbReference type="InterPro" id="IPR011834">
    <property type="entry name" value="Agluc_phsphrylas"/>
</dbReference>
<protein>
    <recommendedName>
        <fullName evidence="3">DUF3417 domain-containing protein</fullName>
    </recommendedName>
</protein>
<feature type="non-terminal residue" evidence="2">
    <location>
        <position position="275"/>
    </location>
</feature>
<dbReference type="InterPro" id="IPR052182">
    <property type="entry name" value="Glycogen/Maltodextrin_Phosph"/>
</dbReference>
<feature type="non-terminal residue" evidence="2">
    <location>
        <position position="1"/>
    </location>
</feature>
<dbReference type="Gene3D" id="3.40.50.2000">
    <property type="entry name" value="Glycogen Phosphorylase B"/>
    <property type="match status" value="1"/>
</dbReference>
<dbReference type="GO" id="GO:0008184">
    <property type="term" value="F:glycogen phosphorylase activity"/>
    <property type="evidence" value="ECO:0007669"/>
    <property type="project" value="InterPro"/>
</dbReference>
<dbReference type="EMBL" id="BARU01024431">
    <property type="protein sequence ID" value="GAH49322.1"/>
    <property type="molecule type" value="Genomic_DNA"/>
</dbReference>
<dbReference type="GO" id="GO:0030170">
    <property type="term" value="F:pyridoxal phosphate binding"/>
    <property type="evidence" value="ECO:0007669"/>
    <property type="project" value="InterPro"/>
</dbReference>
<accession>X1FWC7</accession>
<gene>
    <name evidence="2" type="ORF">S03H2_39502</name>
</gene>
<evidence type="ECO:0000256" key="1">
    <source>
        <dbReference type="ARBA" id="ARBA00006047"/>
    </source>
</evidence>
<dbReference type="GO" id="GO:0005975">
    <property type="term" value="P:carbohydrate metabolic process"/>
    <property type="evidence" value="ECO:0007669"/>
    <property type="project" value="InterPro"/>
</dbReference>
<dbReference type="NCBIfam" id="TIGR02094">
    <property type="entry name" value="more_P_ylases"/>
    <property type="match status" value="1"/>
</dbReference>
<comment type="similarity">
    <text evidence="1">Belongs to the glycogen phosphorylase family.</text>
</comment>
<dbReference type="SUPFAM" id="SSF53756">
    <property type="entry name" value="UDP-Glycosyltransferase/glycogen phosphorylase"/>
    <property type="match status" value="1"/>
</dbReference>
<dbReference type="AlphaFoldDB" id="X1FWC7"/>
<dbReference type="InterPro" id="IPR000811">
    <property type="entry name" value="Glyco_trans_35"/>
</dbReference>
<evidence type="ECO:0000313" key="2">
    <source>
        <dbReference type="EMBL" id="GAH49322.1"/>
    </source>
</evidence>
<name>X1FWC7_9ZZZZ</name>